<evidence type="ECO:0000313" key="2">
    <source>
        <dbReference type="EMBL" id="KAG2321191.1"/>
    </source>
</evidence>
<dbReference type="OrthoDB" id="10649256at2759"/>
<proteinExistence type="predicted"/>
<feature type="compositionally biased region" description="Basic and acidic residues" evidence="1">
    <location>
        <begin position="1"/>
        <end position="12"/>
    </location>
</feature>
<dbReference type="AlphaFoldDB" id="A0A8X7W1A2"/>
<keyword evidence="3" id="KW-1185">Reference proteome</keyword>
<gene>
    <name evidence="2" type="ORF">Bca52824_014404</name>
</gene>
<dbReference type="EMBL" id="JAAMPC010000003">
    <property type="protein sequence ID" value="KAG2321191.1"/>
    <property type="molecule type" value="Genomic_DNA"/>
</dbReference>
<reference evidence="2 3" key="1">
    <citation type="submission" date="2020-02" db="EMBL/GenBank/DDBJ databases">
        <authorList>
            <person name="Ma Q."/>
            <person name="Huang Y."/>
            <person name="Song X."/>
            <person name="Pei D."/>
        </authorList>
    </citation>
    <scope>NUCLEOTIDE SEQUENCE [LARGE SCALE GENOMIC DNA]</scope>
    <source>
        <strain evidence="2">Sxm20200214</strain>
        <tissue evidence="2">Leaf</tissue>
    </source>
</reference>
<name>A0A8X7W1A2_BRACI</name>
<feature type="region of interest" description="Disordered" evidence="1">
    <location>
        <begin position="1"/>
        <end position="28"/>
    </location>
</feature>
<accession>A0A8X7W1A2</accession>
<evidence type="ECO:0000313" key="3">
    <source>
        <dbReference type="Proteomes" id="UP000886595"/>
    </source>
</evidence>
<sequence>MREEEKARKSNNEDDECGSEEDSRGNEIPISDLWKDRKAIVAFARHFGDEAEKEMEEEEELLLSLSRRKQMTEFKRIVSPLKYQTRCVTAFPDQQDPDGKKFDKGSYFSNFNHDLLTPCYGIKSMLLHVCFVTGFKFGSCLFRYWFYNDWNNNDNNNNKRMNPNGKVGDYYAVAEVKTISKMRPTLLELYDDPLAFSRTLHLKQWYNKKRAKRQDPDSSWDETRSTCESNILQEHYYIS</sequence>
<organism evidence="2 3">
    <name type="scientific">Brassica carinata</name>
    <name type="common">Ethiopian mustard</name>
    <name type="synonym">Abyssinian cabbage</name>
    <dbReference type="NCBI Taxonomy" id="52824"/>
    <lineage>
        <taxon>Eukaryota</taxon>
        <taxon>Viridiplantae</taxon>
        <taxon>Streptophyta</taxon>
        <taxon>Embryophyta</taxon>
        <taxon>Tracheophyta</taxon>
        <taxon>Spermatophyta</taxon>
        <taxon>Magnoliopsida</taxon>
        <taxon>eudicotyledons</taxon>
        <taxon>Gunneridae</taxon>
        <taxon>Pentapetalae</taxon>
        <taxon>rosids</taxon>
        <taxon>malvids</taxon>
        <taxon>Brassicales</taxon>
        <taxon>Brassicaceae</taxon>
        <taxon>Brassiceae</taxon>
        <taxon>Brassica</taxon>
    </lineage>
</organism>
<comment type="caution">
    <text evidence="2">The sequence shown here is derived from an EMBL/GenBank/DDBJ whole genome shotgun (WGS) entry which is preliminary data.</text>
</comment>
<dbReference type="Proteomes" id="UP000886595">
    <property type="component" value="Unassembled WGS sequence"/>
</dbReference>
<evidence type="ECO:0000256" key="1">
    <source>
        <dbReference type="SAM" id="MobiDB-lite"/>
    </source>
</evidence>
<protein>
    <submittedName>
        <fullName evidence="2">Uncharacterized protein</fullName>
    </submittedName>
</protein>